<gene>
    <name evidence="3" type="ORF">BN53_01535</name>
</gene>
<dbReference type="SUPFAM" id="SSF51011">
    <property type="entry name" value="Glycosyl hydrolase domain"/>
    <property type="match status" value="1"/>
</dbReference>
<feature type="compositionally biased region" description="Basic and acidic residues" evidence="1">
    <location>
        <begin position="490"/>
        <end position="503"/>
    </location>
</feature>
<dbReference type="GO" id="GO:0030246">
    <property type="term" value="F:carbohydrate binding"/>
    <property type="evidence" value="ECO:0007669"/>
    <property type="project" value="InterPro"/>
</dbReference>
<comment type="caution">
    <text evidence="3">The sequence shown here is derived from an EMBL/GenBank/DDBJ whole genome shotgun (WGS) entry which is preliminary data.</text>
</comment>
<dbReference type="Proteomes" id="UP000009311">
    <property type="component" value="Unassembled WGS sequence"/>
</dbReference>
<dbReference type="InterPro" id="IPR024968">
    <property type="entry name" value="SlpA_C_lactobacillus"/>
</dbReference>
<dbReference type="InterPro" id="IPR013784">
    <property type="entry name" value="Carb-bd-like_fold"/>
</dbReference>
<feature type="domain" description="S-layer protein C-terminal" evidence="2">
    <location>
        <begin position="541"/>
        <end position="600"/>
    </location>
</feature>
<feature type="compositionally biased region" description="Polar residues" evidence="1">
    <location>
        <begin position="467"/>
        <end position="477"/>
    </location>
</feature>
<dbReference type="eggNOG" id="COG1523">
    <property type="taxonomic scope" value="Bacteria"/>
</dbReference>
<feature type="region of interest" description="Disordered" evidence="1">
    <location>
        <begin position="467"/>
        <end position="523"/>
    </location>
</feature>
<dbReference type="Gene3D" id="2.60.40.1110">
    <property type="match status" value="1"/>
</dbReference>
<evidence type="ECO:0000256" key="1">
    <source>
        <dbReference type="SAM" id="MobiDB-lite"/>
    </source>
</evidence>
<dbReference type="PATRIC" id="fig|1423790.3.peg.1817"/>
<dbReference type="Pfam" id="PF03217">
    <property type="entry name" value="SlpA"/>
    <property type="match status" value="2"/>
</dbReference>
<sequence length="735" mass="82919">MVYGEGWEMRKVHERNSAAQRNAWEMDNNIGYFSDDIRNAIKGSDYGGVTRGLVEGNPSDVQKFIDAFLGGQNLRHHYKAPTQTVNYVAVHDNRTLYDLIKHVMPGESEENIIKRDKLATSMVMLAQGIPLFHSGQEALRTKHDNENSYNASIEINQIDWNRIKANKAVVDYFKDLVNVRKSNADAFAKTNYDEINKTIKTIRDGRDGVLAFEYRLDNRWMYVAFNLNNNDAQLNVDLSKGSKLIDSDGNTILANNTTLKPLSTLVVQRMKTPEELNKTQVVIHYQGNGQVWEPYVWSEGAEEPGKQYHWDGEDENGHFVTIELTGDLKEVGILIKKLNVWDKDGSGENRMFQVDPDGRVEVFFKEGYDNDQKTPAKYDQASVKINYKGFDAVKQVNVWTDTNDQKQTVDLSDTDGFKTGSLELKGDNFSKIFIAPVGVDTLVREFTPTPGKLSDLYLVANTETGYYNDNRANNQYETVKDQEPSQIDWSKIEESVKPDKPVKPDQPVTPDKPGQPKSDDVVQPSVDPVVVPAVETPTLPTTTIELTHNTYVYLLEQGLLKADRSKLLPAGTKIEPVAGTTIFVLDGKQYYQIDAGKYIKLVNTISDHNNVIAMIKASPILDNLGRATGKMAYRGQEFKINHDNRLFVKNGKTYYAINNSEYVEVGDAMILAKIRHNSYVYNSQGKAIRKGLKPVKIKAGTSIFLMNEMKPITVNGKRFYQIGENSYIKMANVDI</sequence>
<dbReference type="STRING" id="1423790.BN53_01535"/>
<evidence type="ECO:0000313" key="3">
    <source>
        <dbReference type="EMBL" id="CCI84788.1"/>
    </source>
</evidence>
<protein>
    <submittedName>
        <fullName evidence="3">Thermostable pullulanase</fullName>
        <ecNumber evidence="3">3.2.1.41</ecNumber>
    </submittedName>
</protein>
<evidence type="ECO:0000313" key="4">
    <source>
        <dbReference type="Proteomes" id="UP000009311"/>
    </source>
</evidence>
<dbReference type="GO" id="GO:0051060">
    <property type="term" value="F:pullulanase activity"/>
    <property type="evidence" value="ECO:0007669"/>
    <property type="project" value="UniProtKB-EC"/>
</dbReference>
<name>I7LDD0_9LACO</name>
<organism evidence="3 4">
    <name type="scientific">Lactobacillus pasteurii DSM 23907 = CRBIP 24.76</name>
    <dbReference type="NCBI Taxonomy" id="1423790"/>
    <lineage>
        <taxon>Bacteria</taxon>
        <taxon>Bacillati</taxon>
        <taxon>Bacillota</taxon>
        <taxon>Bacilli</taxon>
        <taxon>Lactobacillales</taxon>
        <taxon>Lactobacillaceae</taxon>
        <taxon>Lactobacillus</taxon>
    </lineage>
</organism>
<dbReference type="PANTHER" id="PTHR43002">
    <property type="entry name" value="GLYCOGEN DEBRANCHING ENZYME"/>
    <property type="match status" value="1"/>
</dbReference>
<proteinExistence type="predicted"/>
<dbReference type="EC" id="3.2.1.41" evidence="3"/>
<dbReference type="InterPro" id="IPR017853">
    <property type="entry name" value="GH"/>
</dbReference>
<keyword evidence="3" id="KW-0378">Hydrolase</keyword>
<dbReference type="OrthoDB" id="9761875at2"/>
<keyword evidence="3" id="KW-0326">Glycosidase</keyword>
<dbReference type="SUPFAM" id="SSF51445">
    <property type="entry name" value="(Trans)glycosidases"/>
    <property type="match status" value="1"/>
</dbReference>
<dbReference type="Gene3D" id="3.20.20.80">
    <property type="entry name" value="Glycosidases"/>
    <property type="match status" value="1"/>
</dbReference>
<dbReference type="AlphaFoldDB" id="I7LDD0"/>
<accession>I7LDD0</accession>
<dbReference type="SUPFAM" id="SSF49452">
    <property type="entry name" value="Starch-binding domain-like"/>
    <property type="match status" value="1"/>
</dbReference>
<dbReference type="EMBL" id="CAKD01000012">
    <property type="protein sequence ID" value="CCI84788.1"/>
    <property type="molecule type" value="Genomic_DNA"/>
</dbReference>
<evidence type="ECO:0000259" key="2">
    <source>
        <dbReference type="Pfam" id="PF03217"/>
    </source>
</evidence>
<keyword evidence="4" id="KW-1185">Reference proteome</keyword>
<reference evidence="3 4" key="1">
    <citation type="submission" date="2012-06" db="EMBL/GenBank/DDBJ databases">
        <title>Draft Genome Sequence of Lactobacillus pasteurii CRBIP 24.76T.</title>
        <authorList>
            <person name="Cousin S."/>
            <person name="Bouchier C."/>
            <person name="Loux V."/>
            <person name="Ma L."/>
            <person name="Creno S."/>
            <person name="Bizet C."/>
            <person name="Clermont D."/>
        </authorList>
    </citation>
    <scope>NUCLEOTIDE SEQUENCE [LARGE SCALE GENOMIC DNA]</scope>
    <source>
        <strain evidence="4">CRBIP 24.76T</strain>
    </source>
</reference>
<feature type="domain" description="S-layer protein C-terminal" evidence="2">
    <location>
        <begin position="673"/>
        <end position="731"/>
    </location>
</feature>